<feature type="chain" id="PRO_5030983169" evidence="1">
    <location>
        <begin position="38"/>
        <end position="316"/>
    </location>
</feature>
<keyword evidence="1" id="KW-0732">Signal</keyword>
<dbReference type="RefSeq" id="WP_183333674.1">
    <property type="nucleotide sequence ID" value="NZ_JACHZF010000028.1"/>
</dbReference>
<dbReference type="PANTHER" id="PTHR48098:SF1">
    <property type="entry name" value="DIACYLGLYCEROL ACYLTRANSFERASE_MYCOLYLTRANSFERASE AG85A"/>
    <property type="match status" value="1"/>
</dbReference>
<dbReference type="InterPro" id="IPR050583">
    <property type="entry name" value="Mycobacterial_A85_antigen"/>
</dbReference>
<organism evidence="2 3">
    <name type="scientific">Halomonas campaniensis</name>
    <dbReference type="NCBI Taxonomy" id="213554"/>
    <lineage>
        <taxon>Bacteria</taxon>
        <taxon>Pseudomonadati</taxon>
        <taxon>Pseudomonadota</taxon>
        <taxon>Gammaproteobacteria</taxon>
        <taxon>Oceanospirillales</taxon>
        <taxon>Halomonadaceae</taxon>
        <taxon>Halomonas</taxon>
    </lineage>
</organism>
<evidence type="ECO:0000313" key="3">
    <source>
        <dbReference type="Proteomes" id="UP000553442"/>
    </source>
</evidence>
<dbReference type="InterPro" id="IPR000801">
    <property type="entry name" value="Esterase-like"/>
</dbReference>
<comment type="caution">
    <text evidence="2">The sequence shown here is derived from an EMBL/GenBank/DDBJ whole genome shotgun (WGS) entry which is preliminary data.</text>
</comment>
<reference evidence="2 3" key="1">
    <citation type="submission" date="2020-08" db="EMBL/GenBank/DDBJ databases">
        <title>Genomic Encyclopedia of Archaeal and Bacterial Type Strains, Phase II (KMG-II): from individual species to whole genera.</title>
        <authorList>
            <person name="Goeker M."/>
        </authorList>
    </citation>
    <scope>NUCLEOTIDE SEQUENCE [LARGE SCALE GENOMIC DNA]</scope>
    <source>
        <strain evidence="2 3">5AG</strain>
    </source>
</reference>
<dbReference type="AlphaFoldDB" id="A0A7W5K5I3"/>
<dbReference type="Pfam" id="PF00756">
    <property type="entry name" value="Esterase"/>
    <property type="match status" value="1"/>
</dbReference>
<evidence type="ECO:0000313" key="2">
    <source>
        <dbReference type="EMBL" id="MBB3332289.1"/>
    </source>
</evidence>
<evidence type="ECO:0000256" key="1">
    <source>
        <dbReference type="SAM" id="SignalP"/>
    </source>
</evidence>
<dbReference type="SUPFAM" id="SSF53474">
    <property type="entry name" value="alpha/beta-Hydrolases"/>
    <property type="match status" value="1"/>
</dbReference>
<dbReference type="Proteomes" id="UP000553442">
    <property type="component" value="Unassembled WGS sequence"/>
</dbReference>
<sequence length="316" mass="35016">MRLSQRAFGRRGTRPAAALFATGLILLSVLLASPAAAAGQVSQQRFASETLQRDYPYTLYLPEGYAVSHQAYPVIYLLHGSFGSETDWVQGGRLRQTADRLIRLGVIPPVVIVMPGAESWWIDGHNEAARTAFFEDLVPHIEESWHVVPEREWRGVAGLSAGGFGALNFALERPEMFAAVAAFSPASYHPLPPDNSSAWRHPSFQRDGSFDAELWERSNYTAHLDDYLAQELTVPVYLTAGDRDRLNAVHHARLVQHALEPRQPGDVRLDVLPGGHTWRVWRASLPRGLSFMARHLQAPVPLESDDAPVPAPAPDR</sequence>
<dbReference type="GO" id="GO:0016747">
    <property type="term" value="F:acyltransferase activity, transferring groups other than amino-acyl groups"/>
    <property type="evidence" value="ECO:0007669"/>
    <property type="project" value="TreeGrafter"/>
</dbReference>
<gene>
    <name evidence="2" type="ORF">BDK63_003183</name>
</gene>
<keyword evidence="3" id="KW-1185">Reference proteome</keyword>
<dbReference type="EMBL" id="JACHZF010000028">
    <property type="protein sequence ID" value="MBB3332289.1"/>
    <property type="molecule type" value="Genomic_DNA"/>
</dbReference>
<proteinExistence type="predicted"/>
<dbReference type="Gene3D" id="3.40.50.1820">
    <property type="entry name" value="alpha/beta hydrolase"/>
    <property type="match status" value="1"/>
</dbReference>
<protein>
    <submittedName>
        <fullName evidence="2">Enterochelin esterase-like enzyme</fullName>
    </submittedName>
</protein>
<dbReference type="InterPro" id="IPR029058">
    <property type="entry name" value="AB_hydrolase_fold"/>
</dbReference>
<dbReference type="PANTHER" id="PTHR48098">
    <property type="entry name" value="ENTEROCHELIN ESTERASE-RELATED"/>
    <property type="match status" value="1"/>
</dbReference>
<feature type="signal peptide" evidence="1">
    <location>
        <begin position="1"/>
        <end position="37"/>
    </location>
</feature>
<accession>A0A7W5K5I3</accession>
<name>A0A7W5K5I3_9GAMM</name>